<dbReference type="Proteomes" id="UP001501771">
    <property type="component" value="Unassembled WGS sequence"/>
</dbReference>
<evidence type="ECO:0000256" key="2">
    <source>
        <dbReference type="SAM" id="SignalP"/>
    </source>
</evidence>
<feature type="compositionally biased region" description="Basic and acidic residues" evidence="1">
    <location>
        <begin position="66"/>
        <end position="75"/>
    </location>
</feature>
<feature type="signal peptide" evidence="2">
    <location>
        <begin position="1"/>
        <end position="35"/>
    </location>
</feature>
<keyword evidence="2" id="KW-0732">Signal</keyword>
<organism evidence="4 5">
    <name type="scientific">Nocardioides koreensis</name>
    <dbReference type="NCBI Taxonomy" id="433651"/>
    <lineage>
        <taxon>Bacteria</taxon>
        <taxon>Bacillati</taxon>
        <taxon>Actinomycetota</taxon>
        <taxon>Actinomycetes</taxon>
        <taxon>Propionibacteriales</taxon>
        <taxon>Nocardioidaceae</taxon>
        <taxon>Nocardioides</taxon>
    </lineage>
</organism>
<dbReference type="PANTHER" id="PTHR40446">
    <property type="entry name" value="N-ACETYLGLUCOSAMINE-1-PHOSPHODIESTER ALPHA-N-ACETYLGLUCOSAMINIDASE"/>
    <property type="match status" value="1"/>
</dbReference>
<evidence type="ECO:0000259" key="3">
    <source>
        <dbReference type="Pfam" id="PF09992"/>
    </source>
</evidence>
<feature type="compositionally biased region" description="Polar residues" evidence="1">
    <location>
        <begin position="55"/>
        <end position="64"/>
    </location>
</feature>
<name>A0ABP5L8C7_9ACTN</name>
<comment type="caution">
    <text evidence="4">The sequence shown here is derived from an EMBL/GenBank/DDBJ whole genome shotgun (WGS) entry which is preliminary data.</text>
</comment>
<evidence type="ECO:0000313" key="5">
    <source>
        <dbReference type="Proteomes" id="UP001501771"/>
    </source>
</evidence>
<dbReference type="Pfam" id="PF09992">
    <property type="entry name" value="NAGPA"/>
    <property type="match status" value="1"/>
</dbReference>
<feature type="compositionally biased region" description="Low complexity" evidence="1">
    <location>
        <begin position="33"/>
        <end position="54"/>
    </location>
</feature>
<accession>A0ABP5L8C7</accession>
<feature type="domain" description="Phosphodiester glycosidase" evidence="3">
    <location>
        <begin position="293"/>
        <end position="430"/>
    </location>
</feature>
<feature type="chain" id="PRO_5046457870" description="Phosphodiester glycosidase domain-containing protein" evidence="2">
    <location>
        <begin position="36"/>
        <end position="436"/>
    </location>
</feature>
<evidence type="ECO:0000313" key="4">
    <source>
        <dbReference type="EMBL" id="GAA2143330.1"/>
    </source>
</evidence>
<dbReference type="InterPro" id="IPR018711">
    <property type="entry name" value="NAGPA"/>
</dbReference>
<dbReference type="PANTHER" id="PTHR40446:SF2">
    <property type="entry name" value="N-ACETYLGLUCOSAMINE-1-PHOSPHODIESTER ALPHA-N-ACETYLGLUCOSAMINIDASE"/>
    <property type="match status" value="1"/>
</dbReference>
<proteinExistence type="predicted"/>
<protein>
    <recommendedName>
        <fullName evidence="3">Phosphodiester glycosidase domain-containing protein</fullName>
    </recommendedName>
</protein>
<sequence length="436" mass="46305">MWGPDLLNLSGVSARISVTAALVACALAGTAPALAGAPTTSSPTTSAPTSGSGTQDPRVSQKVNARQHDPVHSSDGEPGEVAAPYPSFMRQATTSRIIRRQVAPGVQFTRWDQHDARGPIRAYLLAIDPTRPGVKIDLATQRRVSDTAPVRELIGHDSAVAGVNGDFYDIGDTGAPLGVGRDRQRGLLNGRQVGWNSAFYLDSHGTPEMDDLVLRARVAEHPGLPITNLNSPFVKPGGIGIYNSSWGRTAGYRVTDGQRKHVRVVTVRDGRVRSSGTRLKSDKGINGTLLIGRGDGANALRALKVGSRATVGYSLPERPQVAITGSRYLVKDGLINVVDDREMHPRTAVGIDHDTGEVLLLVVDGRQKFSRGYTMVEMADMMIDLGADDALNLDGGGSTTMVARKSDGSTGVVNSPSDGFQRSVANALEVTYTKPR</sequence>
<keyword evidence="5" id="KW-1185">Reference proteome</keyword>
<dbReference type="EMBL" id="BAAAQR010000003">
    <property type="protein sequence ID" value="GAA2143330.1"/>
    <property type="molecule type" value="Genomic_DNA"/>
</dbReference>
<feature type="region of interest" description="Disordered" evidence="1">
    <location>
        <begin position="33"/>
        <end position="83"/>
    </location>
</feature>
<evidence type="ECO:0000256" key="1">
    <source>
        <dbReference type="SAM" id="MobiDB-lite"/>
    </source>
</evidence>
<gene>
    <name evidence="4" type="ORF">GCM10009844_15710</name>
</gene>
<reference evidence="5" key="1">
    <citation type="journal article" date="2019" name="Int. J. Syst. Evol. Microbiol.">
        <title>The Global Catalogue of Microorganisms (GCM) 10K type strain sequencing project: providing services to taxonomists for standard genome sequencing and annotation.</title>
        <authorList>
            <consortium name="The Broad Institute Genomics Platform"/>
            <consortium name="The Broad Institute Genome Sequencing Center for Infectious Disease"/>
            <person name="Wu L."/>
            <person name="Ma J."/>
        </authorList>
    </citation>
    <scope>NUCLEOTIDE SEQUENCE [LARGE SCALE GENOMIC DNA]</scope>
    <source>
        <strain evidence="5">JCM 16022</strain>
    </source>
</reference>